<dbReference type="PROSITE" id="PS51833">
    <property type="entry name" value="HDOD"/>
    <property type="match status" value="1"/>
</dbReference>
<sequence length="490" mass="53775">MARTKAELLDKLWSRMSERGDFPMLSQALRTTVSAMSDDDLDFTSLVQVVLSDVGLTQKVLRLANSAMYIAFGGNITTVTRALMVLGMDAVGHLVVGLKLVDHFHQSAPRRIDAKLELNRTLLSGAVARQLTEHKDLRSAEEAVVCTLMRQIGKLLVAFYLEHEWDQLRRKAASENIPDSAACAALLGVTFDEIGLEAADRWRLPETIREGMRATDPNAPVDETVPKHVRWLRAISNYSTEVADALTAQSAATEGRESTLFDIANRYSGALNTDADTLTSMSLALANEEASDGVIREISELQANADAMARANVSAQARIDASVADLRSLPSKNALAPALSLASESILASLHLSRTVVFVRQANNEFHARLGLGAGVEPVLSQLRFSAEFRPDVFHLAITNPVGIFIENARDARIDARLPRWYKDTLGEAQAFVLLPVKSNDTTVALIYGDWTSPQHVRKISAPEMSALNDLTKELSRFFLSANWKEVELI</sequence>
<comment type="caution">
    <text evidence="2">The sequence shown here is derived from an EMBL/GenBank/DDBJ whole genome shotgun (WGS) entry which is preliminary data.</text>
</comment>
<evidence type="ECO:0000313" key="3">
    <source>
        <dbReference type="Proteomes" id="UP000071859"/>
    </source>
</evidence>
<name>A0A157Z5J9_9BURK</name>
<evidence type="ECO:0000259" key="1">
    <source>
        <dbReference type="PROSITE" id="PS51833"/>
    </source>
</evidence>
<organism evidence="2 3">
    <name type="scientific">Caballeronia calidae</name>
    <dbReference type="NCBI Taxonomy" id="1777139"/>
    <lineage>
        <taxon>Bacteria</taxon>
        <taxon>Pseudomonadati</taxon>
        <taxon>Pseudomonadota</taxon>
        <taxon>Betaproteobacteria</taxon>
        <taxon>Burkholderiales</taxon>
        <taxon>Burkholderiaceae</taxon>
        <taxon>Caballeronia</taxon>
    </lineage>
</organism>
<dbReference type="RefSeq" id="WP_062601431.1">
    <property type="nucleotide sequence ID" value="NZ_FCOX02000001.1"/>
</dbReference>
<dbReference type="InterPro" id="IPR052340">
    <property type="entry name" value="RNase_Y/CdgJ"/>
</dbReference>
<dbReference type="OrthoDB" id="9791419at2"/>
<protein>
    <submittedName>
        <fullName evidence="2">Signal transduction protein</fullName>
    </submittedName>
</protein>
<dbReference type="PANTHER" id="PTHR33525:SF4">
    <property type="entry name" value="CYCLIC DI-GMP PHOSPHODIESTERASE CDGJ"/>
    <property type="match status" value="1"/>
</dbReference>
<dbReference type="InterPro" id="IPR013976">
    <property type="entry name" value="HDOD"/>
</dbReference>
<dbReference type="AlphaFoldDB" id="A0A157Z5J9"/>
<accession>A0A157Z5J9</accession>
<proteinExistence type="predicted"/>
<feature type="domain" description="HDOD" evidence="1">
    <location>
        <begin position="22"/>
        <end position="218"/>
    </location>
</feature>
<dbReference type="SUPFAM" id="SSF109604">
    <property type="entry name" value="HD-domain/PDEase-like"/>
    <property type="match status" value="1"/>
</dbReference>
<dbReference type="Pfam" id="PF08668">
    <property type="entry name" value="HDOD"/>
    <property type="match status" value="1"/>
</dbReference>
<gene>
    <name evidence="2" type="ORF">AWB78_00137</name>
</gene>
<keyword evidence="3" id="KW-1185">Reference proteome</keyword>
<reference evidence="2" key="1">
    <citation type="submission" date="2016-01" db="EMBL/GenBank/DDBJ databases">
        <authorList>
            <person name="Peeters C."/>
        </authorList>
    </citation>
    <scope>NUCLEOTIDE SEQUENCE</scope>
    <source>
        <strain evidence="2">LMG 29321</strain>
    </source>
</reference>
<dbReference type="Gene3D" id="1.10.3210.10">
    <property type="entry name" value="Hypothetical protein af1432"/>
    <property type="match status" value="1"/>
</dbReference>
<dbReference type="Proteomes" id="UP000071859">
    <property type="component" value="Unassembled WGS sequence"/>
</dbReference>
<evidence type="ECO:0000313" key="2">
    <source>
        <dbReference type="EMBL" id="SAK40795.1"/>
    </source>
</evidence>
<dbReference type="EMBL" id="FCOX02000001">
    <property type="protein sequence ID" value="SAK40795.1"/>
    <property type="molecule type" value="Genomic_DNA"/>
</dbReference>
<dbReference type="PANTHER" id="PTHR33525">
    <property type="match status" value="1"/>
</dbReference>